<proteinExistence type="predicted"/>
<protein>
    <recommendedName>
        <fullName evidence="3">PcfJ-like protein</fullName>
    </recommendedName>
</protein>
<evidence type="ECO:0008006" key="3">
    <source>
        <dbReference type="Google" id="ProtNLM"/>
    </source>
</evidence>
<comment type="caution">
    <text evidence="1">The sequence shown here is derived from an EMBL/GenBank/DDBJ whole genome shotgun (WGS) entry which is preliminary data.</text>
</comment>
<name>A0A0J1FTC4_9FIRM</name>
<dbReference type="Pfam" id="PF14284">
    <property type="entry name" value="PcfJ"/>
    <property type="match status" value="1"/>
</dbReference>
<gene>
    <name evidence="1" type="ORF">DEAC_c13930</name>
</gene>
<dbReference type="STRING" id="476652.DEAC_c13930"/>
<sequence length="543" mass="62893">MLIAELVIPQMFSSYAEDLDYLKNGLHHFQYFCEECDQVFSSAWGKIPGSMSWYERGNYFTCPSCGHHHQKNVVYLKRSERAPNKIRLSVKEFKKIVTFEVSSKTVYFSDYLHLHEGDHKEVFRFDIAKQRATLVINKDDPIELGNPFKSEIFDSILKFFLPCSLANTNQKKELNNILKVLRTTIQNKLEKHLGYKIPSMYVSPGQFHGTFLLPLLNIAYRSACPDAPNLPVEYREPTQNIEGFWKKKMLTGDTFNTYFMDNVLSLTRQKKNMVTALIIASGLPNLPSVRRSLNEDPFNINILAKSFEICENHDYAMRLFESLRNIGNDTRVRFVLSSDLTNFLKEMKPIYQETGIVRMVENCVEMELWDCINLYQQLNKENREALMAESVRLRELHNWMSLRHKKQTHKNLTFNVPDHIIKRLSMQKERLKFFMPKESMELLEAGHKLHNCVASYGQAMKDNSKWIVLVADDKGKLAACLEIKDNQLVQAKIDRNASVRTDSKLNSEILAWAKESGLKIETQDVKVPDKKKSEKTGLVTIPA</sequence>
<keyword evidence="2" id="KW-1185">Reference proteome</keyword>
<dbReference type="RefSeq" id="WP_047809266.1">
    <property type="nucleotide sequence ID" value="NZ_LDZY01000004.1"/>
</dbReference>
<dbReference type="Proteomes" id="UP000036356">
    <property type="component" value="Unassembled WGS sequence"/>
</dbReference>
<evidence type="ECO:0000313" key="1">
    <source>
        <dbReference type="EMBL" id="KLU66725.1"/>
    </source>
</evidence>
<accession>A0A0J1FTC4</accession>
<organism evidence="1 2">
    <name type="scientific">Desulfosporosinus acididurans</name>
    <dbReference type="NCBI Taxonomy" id="476652"/>
    <lineage>
        <taxon>Bacteria</taxon>
        <taxon>Bacillati</taxon>
        <taxon>Bacillota</taxon>
        <taxon>Clostridia</taxon>
        <taxon>Eubacteriales</taxon>
        <taxon>Desulfitobacteriaceae</taxon>
        <taxon>Desulfosporosinus</taxon>
    </lineage>
</organism>
<dbReference type="EMBL" id="LDZY01000004">
    <property type="protein sequence ID" value="KLU66725.1"/>
    <property type="molecule type" value="Genomic_DNA"/>
</dbReference>
<dbReference type="AlphaFoldDB" id="A0A0J1FTC4"/>
<evidence type="ECO:0000313" key="2">
    <source>
        <dbReference type="Proteomes" id="UP000036356"/>
    </source>
</evidence>
<reference evidence="1 2" key="1">
    <citation type="submission" date="2015-06" db="EMBL/GenBank/DDBJ databases">
        <title>Draft genome of the moderately acidophilic sulfate reducer Candidatus Desulfosporosinus acididurans strain M1.</title>
        <authorList>
            <person name="Poehlein A."/>
            <person name="Petzsch P."/>
            <person name="Johnson B.D."/>
            <person name="Schloemann M."/>
            <person name="Daniel R."/>
            <person name="Muehling M."/>
        </authorList>
    </citation>
    <scope>NUCLEOTIDE SEQUENCE [LARGE SCALE GENOMIC DNA]</scope>
    <source>
        <strain evidence="1 2">M1</strain>
    </source>
</reference>
<dbReference type="InterPro" id="IPR025586">
    <property type="entry name" value="PcfJ"/>
</dbReference>
<dbReference type="PATRIC" id="fig|476652.3.peg.1429"/>